<dbReference type="Proteomes" id="UP000799770">
    <property type="component" value="Unassembled WGS sequence"/>
</dbReference>
<proteinExistence type="predicted"/>
<gene>
    <name evidence="2" type="ORF">BDV96DRAFT_646378</name>
</gene>
<feature type="compositionally biased region" description="Low complexity" evidence="1">
    <location>
        <begin position="27"/>
        <end position="42"/>
    </location>
</feature>
<sequence length="223" mass="22201">MSILGSVGTISLSSATDPATGTASKVTSRQSSTASASASGSSTTIAQGPILVTVTASDGATNVIIITATVSSMAASTCSSSAAATSQLIPSYIPAPYIFDVSIDGETYSLPSPSEQTNEILLLDGSVAQLAAGKVTLRGQILNIPASLSADQEISAGGQTIKAAPGKTKKPNAGGGGGIGGLYSLFEALSSLVGAAGSVKYWFQTCIDSTSCIALAFVNCFWM</sequence>
<protein>
    <submittedName>
        <fullName evidence="2">Uncharacterized protein</fullName>
    </submittedName>
</protein>
<reference evidence="2" key="1">
    <citation type="journal article" date="2020" name="Stud. Mycol.">
        <title>101 Dothideomycetes genomes: a test case for predicting lifestyles and emergence of pathogens.</title>
        <authorList>
            <person name="Haridas S."/>
            <person name="Albert R."/>
            <person name="Binder M."/>
            <person name="Bloem J."/>
            <person name="Labutti K."/>
            <person name="Salamov A."/>
            <person name="Andreopoulos B."/>
            <person name="Baker S."/>
            <person name="Barry K."/>
            <person name="Bills G."/>
            <person name="Bluhm B."/>
            <person name="Cannon C."/>
            <person name="Castanera R."/>
            <person name="Culley D."/>
            <person name="Daum C."/>
            <person name="Ezra D."/>
            <person name="Gonzalez J."/>
            <person name="Henrissat B."/>
            <person name="Kuo A."/>
            <person name="Liang C."/>
            <person name="Lipzen A."/>
            <person name="Lutzoni F."/>
            <person name="Magnuson J."/>
            <person name="Mondo S."/>
            <person name="Nolan M."/>
            <person name="Ohm R."/>
            <person name="Pangilinan J."/>
            <person name="Park H.-J."/>
            <person name="Ramirez L."/>
            <person name="Alfaro M."/>
            <person name="Sun H."/>
            <person name="Tritt A."/>
            <person name="Yoshinaga Y."/>
            <person name="Zwiers L.-H."/>
            <person name="Turgeon B."/>
            <person name="Goodwin S."/>
            <person name="Spatafora J."/>
            <person name="Crous P."/>
            <person name="Grigoriev I."/>
        </authorList>
    </citation>
    <scope>NUCLEOTIDE SEQUENCE</scope>
    <source>
        <strain evidence="2">CBS 627.86</strain>
    </source>
</reference>
<organism evidence="2 3">
    <name type="scientific">Lophiotrema nucula</name>
    <dbReference type="NCBI Taxonomy" id="690887"/>
    <lineage>
        <taxon>Eukaryota</taxon>
        <taxon>Fungi</taxon>
        <taxon>Dikarya</taxon>
        <taxon>Ascomycota</taxon>
        <taxon>Pezizomycotina</taxon>
        <taxon>Dothideomycetes</taxon>
        <taxon>Pleosporomycetidae</taxon>
        <taxon>Pleosporales</taxon>
        <taxon>Lophiotremataceae</taxon>
        <taxon>Lophiotrema</taxon>
    </lineage>
</organism>
<evidence type="ECO:0000313" key="2">
    <source>
        <dbReference type="EMBL" id="KAF2115373.1"/>
    </source>
</evidence>
<dbReference type="AlphaFoldDB" id="A0A6A5Z8U4"/>
<feature type="compositionally biased region" description="Polar residues" evidence="1">
    <location>
        <begin position="15"/>
        <end position="26"/>
    </location>
</feature>
<accession>A0A6A5Z8U4</accession>
<evidence type="ECO:0000256" key="1">
    <source>
        <dbReference type="SAM" id="MobiDB-lite"/>
    </source>
</evidence>
<evidence type="ECO:0000313" key="3">
    <source>
        <dbReference type="Proteomes" id="UP000799770"/>
    </source>
</evidence>
<name>A0A6A5Z8U4_9PLEO</name>
<dbReference type="EMBL" id="ML977323">
    <property type="protein sequence ID" value="KAF2115373.1"/>
    <property type="molecule type" value="Genomic_DNA"/>
</dbReference>
<keyword evidence="3" id="KW-1185">Reference proteome</keyword>
<dbReference type="OrthoDB" id="3797974at2759"/>
<feature type="region of interest" description="Disordered" evidence="1">
    <location>
        <begin position="15"/>
        <end position="42"/>
    </location>
</feature>